<keyword evidence="2" id="KW-1185">Reference proteome</keyword>
<evidence type="ECO:0000313" key="2">
    <source>
        <dbReference type="Proteomes" id="UP001607303"/>
    </source>
</evidence>
<accession>A0ABD2BAY2</accession>
<dbReference type="EMBL" id="JAYRBN010000091">
    <property type="protein sequence ID" value="KAL2729890.1"/>
    <property type="molecule type" value="Genomic_DNA"/>
</dbReference>
<proteinExistence type="predicted"/>
<evidence type="ECO:0000313" key="1">
    <source>
        <dbReference type="EMBL" id="KAL2729890.1"/>
    </source>
</evidence>
<dbReference type="Proteomes" id="UP001607303">
    <property type="component" value="Unassembled WGS sequence"/>
</dbReference>
<gene>
    <name evidence="1" type="ORF">V1477_015701</name>
</gene>
<reference evidence="1 2" key="1">
    <citation type="journal article" date="2024" name="Ann. Entomol. Soc. Am.">
        <title>Genomic analyses of the southern and eastern yellowjacket wasps (Hymenoptera: Vespidae) reveal evolutionary signatures of social life.</title>
        <authorList>
            <person name="Catto M.A."/>
            <person name="Caine P.B."/>
            <person name="Orr S.E."/>
            <person name="Hunt B.G."/>
            <person name="Goodisman M.A.D."/>
        </authorList>
    </citation>
    <scope>NUCLEOTIDE SEQUENCE [LARGE SCALE GENOMIC DNA]</scope>
    <source>
        <strain evidence="1">232</strain>
        <tissue evidence="1">Head and thorax</tissue>
    </source>
</reference>
<evidence type="ECO:0008006" key="3">
    <source>
        <dbReference type="Google" id="ProtNLM"/>
    </source>
</evidence>
<organism evidence="1 2">
    <name type="scientific">Vespula maculifrons</name>
    <name type="common">Eastern yellow jacket</name>
    <name type="synonym">Wasp</name>
    <dbReference type="NCBI Taxonomy" id="7453"/>
    <lineage>
        <taxon>Eukaryota</taxon>
        <taxon>Metazoa</taxon>
        <taxon>Ecdysozoa</taxon>
        <taxon>Arthropoda</taxon>
        <taxon>Hexapoda</taxon>
        <taxon>Insecta</taxon>
        <taxon>Pterygota</taxon>
        <taxon>Neoptera</taxon>
        <taxon>Endopterygota</taxon>
        <taxon>Hymenoptera</taxon>
        <taxon>Apocrita</taxon>
        <taxon>Aculeata</taxon>
        <taxon>Vespoidea</taxon>
        <taxon>Vespidae</taxon>
        <taxon>Vespinae</taxon>
        <taxon>Vespula</taxon>
    </lineage>
</organism>
<dbReference type="AlphaFoldDB" id="A0ABD2BAY2"/>
<name>A0ABD2BAY2_VESMC</name>
<comment type="caution">
    <text evidence="1">The sequence shown here is derived from an EMBL/GenBank/DDBJ whole genome shotgun (WGS) entry which is preliminary data.</text>
</comment>
<sequence length="128" mass="14613">MENTKSLVIIDNEEIDKYSNEAMSGHLVDLHMQQPPRGEIWVGITCDTSRSKSKLYTARPKNMTSKISNGETERFFCLYLSKREGTNVVDLWHNRRLSSPWVVMSALVTEEGSFYCRMANEVFGGSVE</sequence>
<protein>
    <recommendedName>
        <fullName evidence="3">Ig-like domain-containing protein</fullName>
    </recommendedName>
</protein>